<organism evidence="2 3">
    <name type="scientific">Telluria antibiotica</name>
    <dbReference type="NCBI Taxonomy" id="2717319"/>
    <lineage>
        <taxon>Bacteria</taxon>
        <taxon>Pseudomonadati</taxon>
        <taxon>Pseudomonadota</taxon>
        <taxon>Betaproteobacteria</taxon>
        <taxon>Burkholderiales</taxon>
        <taxon>Oxalobacteraceae</taxon>
        <taxon>Telluria group</taxon>
        <taxon>Telluria</taxon>
    </lineage>
</organism>
<reference evidence="2 3" key="1">
    <citation type="submission" date="2020-03" db="EMBL/GenBank/DDBJ databases">
        <title>Genome sequence of strain Massilia sp. TW-1.</title>
        <authorList>
            <person name="Chaudhary D.K."/>
        </authorList>
    </citation>
    <scope>NUCLEOTIDE SEQUENCE [LARGE SCALE GENOMIC DNA]</scope>
    <source>
        <strain evidence="2 3">TW-1</strain>
    </source>
</reference>
<evidence type="ECO:0000313" key="3">
    <source>
        <dbReference type="Proteomes" id="UP000716322"/>
    </source>
</evidence>
<dbReference type="EMBL" id="JAAQOM010000004">
    <property type="protein sequence ID" value="NIA53844.1"/>
    <property type="molecule type" value="Genomic_DNA"/>
</dbReference>
<sequence>MSDIPFNDESIPVLTEVVAETAPPAPAPEAPAPQADTRADTAPRELDDEAWRALEERLVARVLDRLQDRVELVLEDQVRSGMAPVLDAVVTRLATELRDGLQVTVEQVVTRAVAQELAHLRTRG</sequence>
<proteinExistence type="predicted"/>
<name>A0ABX0PBB3_9BURK</name>
<evidence type="ECO:0000256" key="1">
    <source>
        <dbReference type="SAM" id="MobiDB-lite"/>
    </source>
</evidence>
<dbReference type="Proteomes" id="UP000716322">
    <property type="component" value="Unassembled WGS sequence"/>
</dbReference>
<evidence type="ECO:0000313" key="2">
    <source>
        <dbReference type="EMBL" id="NIA53844.1"/>
    </source>
</evidence>
<gene>
    <name evidence="2" type="ORF">HAV22_09290</name>
</gene>
<keyword evidence="3" id="KW-1185">Reference proteome</keyword>
<feature type="region of interest" description="Disordered" evidence="1">
    <location>
        <begin position="20"/>
        <end position="44"/>
    </location>
</feature>
<comment type="caution">
    <text evidence="2">The sequence shown here is derived from an EMBL/GenBank/DDBJ whole genome shotgun (WGS) entry which is preliminary data.</text>
</comment>
<protein>
    <submittedName>
        <fullName evidence="2">Uncharacterized protein</fullName>
    </submittedName>
</protein>
<accession>A0ABX0PBB3</accession>
<dbReference type="RefSeq" id="WP_166858736.1">
    <property type="nucleotide sequence ID" value="NZ_JAAQOM010000004.1"/>
</dbReference>